<dbReference type="Proteomes" id="UP000003561">
    <property type="component" value="Unassembled WGS sequence"/>
</dbReference>
<name>C0FYW4_9FIRM</name>
<gene>
    <name evidence="1" type="ORF">ROSEINA2194_03954</name>
</gene>
<proteinExistence type="predicted"/>
<dbReference type="EMBL" id="ACFY01000159">
    <property type="protein sequence ID" value="EEG92214.1"/>
    <property type="molecule type" value="Genomic_DNA"/>
</dbReference>
<protein>
    <submittedName>
        <fullName evidence="1">Uncharacterized protein</fullName>
    </submittedName>
</protein>
<reference evidence="1 2" key="1">
    <citation type="submission" date="2009-02" db="EMBL/GenBank/DDBJ databases">
        <authorList>
            <person name="Fulton L."/>
            <person name="Clifton S."/>
            <person name="Fulton B."/>
            <person name="Xu J."/>
            <person name="Minx P."/>
            <person name="Pepin K.H."/>
            <person name="Johnson M."/>
            <person name="Bhonagiri V."/>
            <person name="Nash W.E."/>
            <person name="Mardis E.R."/>
            <person name="Wilson R.K."/>
        </authorList>
    </citation>
    <scope>NUCLEOTIDE SEQUENCE [LARGE SCALE GENOMIC DNA]</scope>
    <source>
        <strain evidence="1 2">DSM 16841</strain>
    </source>
</reference>
<sequence>MLSIYKMTFFANFLKYFRKAFSEFQVHLNVNADSLKAADKLSGKGHTK</sequence>
<evidence type="ECO:0000313" key="2">
    <source>
        <dbReference type="Proteomes" id="UP000003561"/>
    </source>
</evidence>
<dbReference type="AlphaFoldDB" id="C0FYW4"/>
<evidence type="ECO:0000313" key="1">
    <source>
        <dbReference type="EMBL" id="EEG92214.1"/>
    </source>
</evidence>
<organism evidence="1 2">
    <name type="scientific">Roseburia inulinivorans DSM 16841</name>
    <dbReference type="NCBI Taxonomy" id="622312"/>
    <lineage>
        <taxon>Bacteria</taxon>
        <taxon>Bacillati</taxon>
        <taxon>Bacillota</taxon>
        <taxon>Clostridia</taxon>
        <taxon>Lachnospirales</taxon>
        <taxon>Lachnospiraceae</taxon>
        <taxon>Roseburia</taxon>
    </lineage>
</organism>
<accession>C0FYW4</accession>
<comment type="caution">
    <text evidence="1">The sequence shown here is derived from an EMBL/GenBank/DDBJ whole genome shotgun (WGS) entry which is preliminary data.</text>
</comment>
<reference evidence="1 2" key="2">
    <citation type="submission" date="2009-03" db="EMBL/GenBank/DDBJ databases">
        <title>Draft genome sequence of Roseburia inulinivorans (DSM 16841).</title>
        <authorList>
            <person name="Sudarsanam P."/>
            <person name="Ley R."/>
            <person name="Guruge J."/>
            <person name="Turnbaugh P.J."/>
            <person name="Mahowald M."/>
            <person name="Liep D."/>
            <person name="Gordon J."/>
        </authorList>
    </citation>
    <scope>NUCLEOTIDE SEQUENCE [LARGE SCALE GENOMIC DNA]</scope>
    <source>
        <strain evidence="1 2">DSM 16841</strain>
    </source>
</reference>